<dbReference type="SUPFAM" id="SSF53649">
    <property type="entry name" value="Alkaline phosphatase-like"/>
    <property type="match status" value="1"/>
</dbReference>
<dbReference type="RefSeq" id="WP_345684995.1">
    <property type="nucleotide sequence ID" value="NZ_BAABRO010000008.1"/>
</dbReference>
<dbReference type="InterPro" id="IPR000917">
    <property type="entry name" value="Sulfatase_N"/>
</dbReference>
<dbReference type="CDD" id="cd16027">
    <property type="entry name" value="SGSH"/>
    <property type="match status" value="1"/>
</dbReference>
<sequence>MKPRTLLPILPLLLLLTITLYGDEPSKLQRADSRPNIVWIIPDDMSANFSCYGETAIETPNVDQLARRGVKFTNAYVTAPVCSTCRSAFITGMYQTSIGAHHHRSGRGTEKIELPQNVTLVPKLFQDAGYHTSITGWPLNGKLGKTDYNFQWDESVYDSNDWQDRKPGQPFFAQIQTAGGKLRGKDASGWDKIARQAKKEFGNSTGIDAVTLPPYYPDHPDILRDWTAYLDSVRLTDAMVGEVLDRLRREGVLENTLVLFMTDHGISHARGKQFMYDEGLHVPLVIAGPGVEPETVRDDVVEHIDIAALSLAAAGIDIPSSMQAKDILASDYEPREAVFAARDRCDETVDHMRSVRTNEFKYIRNFLPNRPYLQPCAYKDAKAILIALREYHAAGKLNEVQELIFRDVRPAEELYDVKSDPHEIHNLAGDPAYANKLKTLRDRLDRWMEETGDQGRQPESAKMYDSDMKVYTDRLALPKFDPAHLKEVQDNIAIMKKWAAEGK</sequence>
<keyword evidence="5" id="KW-1185">Reference proteome</keyword>
<dbReference type="InterPro" id="IPR017850">
    <property type="entry name" value="Alkaline_phosphatase_core_sf"/>
</dbReference>
<evidence type="ECO:0000256" key="1">
    <source>
        <dbReference type="ARBA" id="ARBA00008779"/>
    </source>
</evidence>
<comment type="caution">
    <text evidence="4">The sequence shown here is derived from an EMBL/GenBank/DDBJ whole genome shotgun (WGS) entry which is preliminary data.</text>
</comment>
<comment type="similarity">
    <text evidence="1">Belongs to the sulfatase family.</text>
</comment>
<dbReference type="Gene3D" id="3.40.720.10">
    <property type="entry name" value="Alkaline Phosphatase, subunit A"/>
    <property type="match status" value="1"/>
</dbReference>
<proteinExistence type="inferred from homology"/>
<dbReference type="PANTHER" id="PTHR42693:SF53">
    <property type="entry name" value="ENDO-4-O-SULFATASE"/>
    <property type="match status" value="1"/>
</dbReference>
<dbReference type="EMBL" id="BAABRO010000008">
    <property type="protein sequence ID" value="GAA5508197.1"/>
    <property type="molecule type" value="Genomic_DNA"/>
</dbReference>
<evidence type="ECO:0000256" key="2">
    <source>
        <dbReference type="ARBA" id="ARBA00022801"/>
    </source>
</evidence>
<gene>
    <name evidence="4" type="ORF">Rcae01_03663</name>
</gene>
<protein>
    <submittedName>
        <fullName evidence="4">Ulvan-active sulfatase</fullName>
    </submittedName>
</protein>
<reference evidence="4 5" key="1">
    <citation type="submission" date="2024-02" db="EMBL/GenBank/DDBJ databases">
        <title>Rhodopirellula caenicola NBRC 110016.</title>
        <authorList>
            <person name="Ichikawa N."/>
            <person name="Katano-Makiyama Y."/>
            <person name="Hidaka K."/>
        </authorList>
    </citation>
    <scope>NUCLEOTIDE SEQUENCE [LARGE SCALE GENOMIC DNA]</scope>
    <source>
        <strain evidence="4 5">NBRC 110016</strain>
    </source>
</reference>
<dbReference type="InterPro" id="IPR050738">
    <property type="entry name" value="Sulfatase"/>
</dbReference>
<accession>A0ABP9VSQ4</accession>
<dbReference type="PANTHER" id="PTHR42693">
    <property type="entry name" value="ARYLSULFATASE FAMILY MEMBER"/>
    <property type="match status" value="1"/>
</dbReference>
<keyword evidence="2" id="KW-0378">Hydrolase</keyword>
<evidence type="ECO:0000259" key="3">
    <source>
        <dbReference type="Pfam" id="PF00884"/>
    </source>
</evidence>
<name>A0ABP9VSQ4_9BACT</name>
<evidence type="ECO:0000313" key="5">
    <source>
        <dbReference type="Proteomes" id="UP001416858"/>
    </source>
</evidence>
<evidence type="ECO:0000313" key="4">
    <source>
        <dbReference type="EMBL" id="GAA5508197.1"/>
    </source>
</evidence>
<dbReference type="Proteomes" id="UP001416858">
    <property type="component" value="Unassembled WGS sequence"/>
</dbReference>
<organism evidence="4 5">
    <name type="scientific">Novipirellula caenicola</name>
    <dbReference type="NCBI Taxonomy" id="1536901"/>
    <lineage>
        <taxon>Bacteria</taxon>
        <taxon>Pseudomonadati</taxon>
        <taxon>Planctomycetota</taxon>
        <taxon>Planctomycetia</taxon>
        <taxon>Pirellulales</taxon>
        <taxon>Pirellulaceae</taxon>
        <taxon>Novipirellula</taxon>
    </lineage>
</organism>
<feature type="domain" description="Sulfatase N-terminal" evidence="3">
    <location>
        <begin position="35"/>
        <end position="316"/>
    </location>
</feature>
<dbReference type="Pfam" id="PF00884">
    <property type="entry name" value="Sulfatase"/>
    <property type="match status" value="1"/>
</dbReference>